<dbReference type="GO" id="GO:0005886">
    <property type="term" value="C:plasma membrane"/>
    <property type="evidence" value="ECO:0007669"/>
    <property type="project" value="UniProtKB-SubCell"/>
</dbReference>
<reference evidence="8 9" key="1">
    <citation type="submission" date="2015-07" db="EMBL/GenBank/DDBJ databases">
        <title>Draft genome of Achromobacter spanius.</title>
        <authorList>
            <person name="Wang X."/>
        </authorList>
    </citation>
    <scope>NUCLEOTIDE SEQUENCE [LARGE SCALE GENOMIC DNA]</scope>
    <source>
        <strain evidence="8 9">CGMCC9173</strain>
    </source>
</reference>
<dbReference type="InterPro" id="IPR032694">
    <property type="entry name" value="CopC/D"/>
</dbReference>
<dbReference type="AlphaFoldDB" id="A0AAW3HV23"/>
<feature type="transmembrane region" description="Helical" evidence="6">
    <location>
        <begin position="6"/>
        <end position="30"/>
    </location>
</feature>
<dbReference type="InterPro" id="IPR008457">
    <property type="entry name" value="Cu-R_CopD_dom"/>
</dbReference>
<keyword evidence="3 6" id="KW-0812">Transmembrane</keyword>
<keyword evidence="2" id="KW-1003">Cell membrane</keyword>
<evidence type="ECO:0000313" key="8">
    <source>
        <dbReference type="EMBL" id="KNE23122.1"/>
    </source>
</evidence>
<gene>
    <name evidence="8" type="ORF">AFM18_28100</name>
</gene>
<feature type="domain" description="Copper resistance protein D" evidence="7">
    <location>
        <begin position="192"/>
        <end position="297"/>
    </location>
</feature>
<evidence type="ECO:0000313" key="9">
    <source>
        <dbReference type="Proteomes" id="UP000037511"/>
    </source>
</evidence>
<accession>A0AAW3HV23</accession>
<dbReference type="RefSeq" id="WP_050450193.1">
    <property type="nucleotide sequence ID" value="NZ_LGVG01000069.1"/>
</dbReference>
<evidence type="ECO:0000259" key="7">
    <source>
        <dbReference type="Pfam" id="PF05425"/>
    </source>
</evidence>
<dbReference type="Proteomes" id="UP000037511">
    <property type="component" value="Unassembled WGS sequence"/>
</dbReference>
<dbReference type="PANTHER" id="PTHR34820">
    <property type="entry name" value="INNER MEMBRANE PROTEIN YEBZ"/>
    <property type="match status" value="1"/>
</dbReference>
<evidence type="ECO:0000256" key="1">
    <source>
        <dbReference type="ARBA" id="ARBA00004651"/>
    </source>
</evidence>
<dbReference type="GO" id="GO:0006825">
    <property type="term" value="P:copper ion transport"/>
    <property type="evidence" value="ECO:0007669"/>
    <property type="project" value="InterPro"/>
</dbReference>
<evidence type="ECO:0000256" key="2">
    <source>
        <dbReference type="ARBA" id="ARBA00022475"/>
    </source>
</evidence>
<keyword evidence="4 6" id="KW-1133">Transmembrane helix</keyword>
<comment type="subcellular location">
    <subcellularLocation>
        <location evidence="1">Cell membrane</location>
        <topology evidence="1">Multi-pass membrane protein</topology>
    </subcellularLocation>
</comment>
<feature type="transmembrane region" description="Helical" evidence="6">
    <location>
        <begin position="230"/>
        <end position="251"/>
    </location>
</feature>
<dbReference type="Pfam" id="PF05425">
    <property type="entry name" value="CopD"/>
    <property type="match status" value="1"/>
</dbReference>
<sequence>MDWPTVVVRFALYLDLAMLFGLPLFSMYALRQREIASSTGARFLAVSTALAALGIILSLANIAIMAKSMTGATSYAELQSHVFEMIVTGTDFGAAWVARLGALMLCVLVGVLARTHQRVGLGIFSIAGGIALSTLAWGGHGAMDEGFRRYVHLTSDIVHLIAAGAWAGALLAFLLLSQPTATSGNVALLNRTSNGFAQVGTAIVLTLAITGVVNYLLIVGASLPDMSLTSYGGLLVAKLGLFGTMLALAAANRFYLSPRLEHAVRTGDHAIAVLTLRRSLMFESSAATLILLLVAALGILSPSPMS</sequence>
<dbReference type="InterPro" id="IPR047689">
    <property type="entry name" value="CopD"/>
</dbReference>
<dbReference type="EMBL" id="LGVG01000069">
    <property type="protein sequence ID" value="KNE23122.1"/>
    <property type="molecule type" value="Genomic_DNA"/>
</dbReference>
<keyword evidence="5 6" id="KW-0472">Membrane</keyword>
<feature type="transmembrane region" description="Helical" evidence="6">
    <location>
        <begin position="157"/>
        <end position="176"/>
    </location>
</feature>
<feature type="transmembrane region" description="Helical" evidence="6">
    <location>
        <begin position="119"/>
        <end position="137"/>
    </location>
</feature>
<comment type="caution">
    <text evidence="8">The sequence shown here is derived from an EMBL/GenBank/DDBJ whole genome shotgun (WGS) entry which is preliminary data.</text>
</comment>
<evidence type="ECO:0000256" key="6">
    <source>
        <dbReference type="SAM" id="Phobius"/>
    </source>
</evidence>
<evidence type="ECO:0000256" key="5">
    <source>
        <dbReference type="ARBA" id="ARBA00023136"/>
    </source>
</evidence>
<feature type="transmembrane region" description="Helical" evidence="6">
    <location>
        <begin position="280"/>
        <end position="300"/>
    </location>
</feature>
<dbReference type="PANTHER" id="PTHR34820:SF4">
    <property type="entry name" value="INNER MEMBRANE PROTEIN YEBZ"/>
    <property type="match status" value="1"/>
</dbReference>
<feature type="transmembrane region" description="Helical" evidence="6">
    <location>
        <begin position="93"/>
        <end position="112"/>
    </location>
</feature>
<feature type="transmembrane region" description="Helical" evidence="6">
    <location>
        <begin position="196"/>
        <end position="218"/>
    </location>
</feature>
<proteinExistence type="predicted"/>
<name>A0AAW3HV23_9BURK</name>
<evidence type="ECO:0000256" key="3">
    <source>
        <dbReference type="ARBA" id="ARBA00022692"/>
    </source>
</evidence>
<evidence type="ECO:0000256" key="4">
    <source>
        <dbReference type="ARBA" id="ARBA00022989"/>
    </source>
</evidence>
<organism evidence="8 9">
    <name type="scientific">Achromobacter spanius</name>
    <dbReference type="NCBI Taxonomy" id="217203"/>
    <lineage>
        <taxon>Bacteria</taxon>
        <taxon>Pseudomonadati</taxon>
        <taxon>Pseudomonadota</taxon>
        <taxon>Betaproteobacteria</taxon>
        <taxon>Burkholderiales</taxon>
        <taxon>Alcaligenaceae</taxon>
        <taxon>Achromobacter</taxon>
    </lineage>
</organism>
<feature type="transmembrane region" description="Helical" evidence="6">
    <location>
        <begin position="42"/>
        <end position="64"/>
    </location>
</feature>
<protein>
    <submittedName>
        <fullName evidence="8">Copper resistance protein CopD</fullName>
    </submittedName>
</protein>
<dbReference type="NCBIfam" id="NF033808">
    <property type="entry name" value="copper_CopD"/>
    <property type="match status" value="1"/>
</dbReference>